<dbReference type="Proteomes" id="UP001515480">
    <property type="component" value="Unassembled WGS sequence"/>
</dbReference>
<keyword evidence="1" id="KW-0175">Coiled coil</keyword>
<organism evidence="2 3">
    <name type="scientific">Prymnesium parvum</name>
    <name type="common">Toxic golden alga</name>
    <dbReference type="NCBI Taxonomy" id="97485"/>
    <lineage>
        <taxon>Eukaryota</taxon>
        <taxon>Haptista</taxon>
        <taxon>Haptophyta</taxon>
        <taxon>Prymnesiophyceae</taxon>
        <taxon>Prymnesiales</taxon>
        <taxon>Prymnesiaceae</taxon>
        <taxon>Prymnesium</taxon>
    </lineage>
</organism>
<evidence type="ECO:0000313" key="2">
    <source>
        <dbReference type="EMBL" id="KAL1530241.1"/>
    </source>
</evidence>
<keyword evidence="3" id="KW-1185">Reference proteome</keyword>
<accession>A0AB34K7F2</accession>
<proteinExistence type="predicted"/>
<evidence type="ECO:0000313" key="3">
    <source>
        <dbReference type="Proteomes" id="UP001515480"/>
    </source>
</evidence>
<protein>
    <submittedName>
        <fullName evidence="2">Uncharacterized protein</fullName>
    </submittedName>
</protein>
<gene>
    <name evidence="2" type="ORF">AB1Y20_001156</name>
</gene>
<evidence type="ECO:0000256" key="1">
    <source>
        <dbReference type="SAM" id="Coils"/>
    </source>
</evidence>
<reference evidence="2 3" key="1">
    <citation type="journal article" date="2024" name="Science">
        <title>Giant polyketide synthase enzymes in the biosynthesis of giant marine polyether toxins.</title>
        <authorList>
            <person name="Fallon T.R."/>
            <person name="Shende V.V."/>
            <person name="Wierzbicki I.H."/>
            <person name="Pendleton A.L."/>
            <person name="Watervoot N.F."/>
            <person name="Auber R.P."/>
            <person name="Gonzalez D.J."/>
            <person name="Wisecaver J.H."/>
            <person name="Moore B.S."/>
        </authorList>
    </citation>
    <scope>NUCLEOTIDE SEQUENCE [LARGE SCALE GENOMIC DNA]</scope>
    <source>
        <strain evidence="2 3">12B1</strain>
    </source>
</reference>
<name>A0AB34K7F2_PRYPA</name>
<dbReference type="EMBL" id="JBGBPQ010000001">
    <property type="protein sequence ID" value="KAL1530241.1"/>
    <property type="molecule type" value="Genomic_DNA"/>
</dbReference>
<feature type="coiled-coil region" evidence="1">
    <location>
        <begin position="69"/>
        <end position="103"/>
    </location>
</feature>
<comment type="caution">
    <text evidence="2">The sequence shown here is derived from an EMBL/GenBank/DDBJ whole genome shotgun (WGS) entry which is preliminary data.</text>
</comment>
<sequence length="131" mass="14381">MAAPETPGYVVGAVTTRLTVTVPHGIVGGELVRVAAPDGSYHSIMVPAGLTAGQQFSVELLAGSNAVDIAKLKMELDAERALRRETQQEALRCRTALEEVQQKRMADHAFFRDMIKRQRRSIEHLGQQVET</sequence>
<dbReference type="AlphaFoldDB" id="A0AB34K7F2"/>